<evidence type="ECO:0000313" key="3">
    <source>
        <dbReference type="Proteomes" id="UP000321569"/>
    </source>
</evidence>
<dbReference type="Proteomes" id="UP000321569">
    <property type="component" value="Unassembled WGS sequence"/>
</dbReference>
<keyword evidence="1" id="KW-0472">Membrane</keyword>
<evidence type="ECO:0000313" key="2">
    <source>
        <dbReference type="EMBL" id="GEP72940.1"/>
    </source>
</evidence>
<reference evidence="2 3" key="1">
    <citation type="submission" date="2019-07" db="EMBL/GenBank/DDBJ databases">
        <title>Whole genome shotgun sequence of Lactobacillus rapi NBRC 109618.</title>
        <authorList>
            <person name="Hosoyama A."/>
            <person name="Uohara A."/>
            <person name="Ohji S."/>
            <person name="Ichikawa N."/>
        </authorList>
    </citation>
    <scope>NUCLEOTIDE SEQUENCE [LARGE SCALE GENOMIC DNA]</scope>
    <source>
        <strain evidence="2 3">NBRC 109618</strain>
    </source>
</reference>
<organism evidence="2 3">
    <name type="scientific">Lentilactobacillus rapi</name>
    <dbReference type="NCBI Taxonomy" id="481723"/>
    <lineage>
        <taxon>Bacteria</taxon>
        <taxon>Bacillati</taxon>
        <taxon>Bacillota</taxon>
        <taxon>Bacilli</taxon>
        <taxon>Lactobacillales</taxon>
        <taxon>Lactobacillaceae</taxon>
        <taxon>Lentilactobacillus</taxon>
    </lineage>
</organism>
<proteinExistence type="predicted"/>
<name>A0A512PP33_9LACO</name>
<keyword evidence="1" id="KW-1133">Transmembrane helix</keyword>
<dbReference type="OrthoDB" id="2329073at2"/>
<comment type="caution">
    <text evidence="2">The sequence shown here is derived from an EMBL/GenBank/DDBJ whole genome shotgun (WGS) entry which is preliminary data.</text>
</comment>
<protein>
    <submittedName>
        <fullName evidence="2">Uncharacterized protein</fullName>
    </submittedName>
</protein>
<dbReference type="EMBL" id="BKAM01000040">
    <property type="protein sequence ID" value="GEP72940.1"/>
    <property type="molecule type" value="Genomic_DNA"/>
</dbReference>
<gene>
    <name evidence="2" type="ORF">LRA02_18080</name>
</gene>
<dbReference type="AlphaFoldDB" id="A0A512PP33"/>
<sequence length="129" mass="15288">MKPIWKISIVVLMTTVAYVAVRMISFDDDAEKFTQTYLNKEVSHHNTAQLKKISADKHTYHFLKDANHVTLKFTADNQGYQNYAYYPVRINHSETFWVTLKFNPNPIDSLILNHFSMIKIQYFRQDNNR</sequence>
<keyword evidence="1" id="KW-0812">Transmembrane</keyword>
<accession>A0A512PP33</accession>
<dbReference type="RefSeq" id="WP_054748890.1">
    <property type="nucleotide sequence ID" value="NZ_BKAM01000040.1"/>
</dbReference>
<evidence type="ECO:0000256" key="1">
    <source>
        <dbReference type="SAM" id="Phobius"/>
    </source>
</evidence>
<dbReference type="STRING" id="1423795.FD12_GL000845"/>
<feature type="transmembrane region" description="Helical" evidence="1">
    <location>
        <begin position="7"/>
        <end position="26"/>
    </location>
</feature>